<evidence type="ECO:0000259" key="2">
    <source>
        <dbReference type="Pfam" id="PF01370"/>
    </source>
</evidence>
<gene>
    <name evidence="3" type="ORF">VV01_07845</name>
</gene>
<dbReference type="InterPro" id="IPR036291">
    <property type="entry name" value="NAD(P)-bd_dom_sf"/>
</dbReference>
<feature type="compositionally biased region" description="Basic and acidic residues" evidence="1">
    <location>
        <begin position="324"/>
        <end position="333"/>
    </location>
</feature>
<sequence length="333" mass="35910">MRLLVLGGTAWLGSYVVREALGRGHEVVALARGESGVAPTGATFVRGDRSTAEGYADLSGDFDAVVDVTRLPLHMRTALKELRSRVTHWVFVSTCSVYADHDVPGADESAPLLPALEGDDWTAEQYGEGKVACEQLLLEAVGPDRAFIARSGLIAGPDDISDRTGYWPLRFAHPSTEDGGVLVLDAPDLQVQVIDGRDLAGWLVAAAEGRVTGTFNAMGRPLPFADYIATVRETVGHTGPVVLVDQDWLTEHGVQPWAGDRSLPLWLPLPEYAGFSSRSVDAALAQGLTTRPLADTVRDGLEWELRQGPGRRRKAGLTPTEEAELVRQRRADA</sequence>
<dbReference type="SUPFAM" id="SSF51735">
    <property type="entry name" value="NAD(P)-binding Rossmann-fold domains"/>
    <property type="match status" value="1"/>
</dbReference>
<accession>A0A0L6CGZ5</accession>
<organism evidence="3 4">
    <name type="scientific">Luteipulveratus halotolerans</name>
    <dbReference type="NCBI Taxonomy" id="1631356"/>
    <lineage>
        <taxon>Bacteria</taxon>
        <taxon>Bacillati</taxon>
        <taxon>Actinomycetota</taxon>
        <taxon>Actinomycetes</taxon>
        <taxon>Micrococcales</taxon>
        <taxon>Dermacoccaceae</taxon>
        <taxon>Luteipulveratus</taxon>
    </lineage>
</organism>
<dbReference type="OrthoDB" id="7941246at2"/>
<feature type="region of interest" description="Disordered" evidence="1">
    <location>
        <begin position="308"/>
        <end position="333"/>
    </location>
</feature>
<evidence type="ECO:0000256" key="1">
    <source>
        <dbReference type="SAM" id="MobiDB-lite"/>
    </source>
</evidence>
<feature type="domain" description="NAD-dependent epimerase/dehydratase" evidence="2">
    <location>
        <begin position="4"/>
        <end position="66"/>
    </location>
</feature>
<comment type="caution">
    <text evidence="3">The sequence shown here is derived from an EMBL/GenBank/DDBJ whole genome shotgun (WGS) entry which is preliminary data.</text>
</comment>
<dbReference type="Pfam" id="PF01370">
    <property type="entry name" value="Epimerase"/>
    <property type="match status" value="1"/>
</dbReference>
<dbReference type="Proteomes" id="UP000037397">
    <property type="component" value="Unassembled WGS sequence"/>
</dbReference>
<protein>
    <submittedName>
        <fullName evidence="3">Oxidoreductase</fullName>
    </submittedName>
</protein>
<dbReference type="GO" id="GO:0005737">
    <property type="term" value="C:cytoplasm"/>
    <property type="evidence" value="ECO:0007669"/>
    <property type="project" value="TreeGrafter"/>
</dbReference>
<dbReference type="InterPro" id="IPR051783">
    <property type="entry name" value="NAD(P)-dependent_oxidoreduct"/>
</dbReference>
<dbReference type="PANTHER" id="PTHR48079">
    <property type="entry name" value="PROTEIN YEEZ"/>
    <property type="match status" value="1"/>
</dbReference>
<keyword evidence="4" id="KW-1185">Reference proteome</keyword>
<evidence type="ECO:0000313" key="4">
    <source>
        <dbReference type="Proteomes" id="UP000037397"/>
    </source>
</evidence>
<reference evidence="4" key="1">
    <citation type="submission" date="2015-03" db="EMBL/GenBank/DDBJ databases">
        <title>Luteipulveratus halotolerans sp. nov., a novel actinobacterium (Dermacoccaceae) from Sarawak, Malaysia.</title>
        <authorList>
            <person name="Juboi H."/>
            <person name="Basik A."/>
            <person name="Shamsul S.S."/>
            <person name="Arnold P."/>
            <person name="Schmitt E.K."/>
            <person name="Sanglier J.-J."/>
            <person name="Yeo T."/>
        </authorList>
    </citation>
    <scope>NUCLEOTIDE SEQUENCE [LARGE SCALE GENOMIC DNA]</scope>
    <source>
        <strain evidence="4">C296001</strain>
    </source>
</reference>
<dbReference type="EMBL" id="LAIR01000002">
    <property type="protein sequence ID" value="KNX37077.1"/>
    <property type="molecule type" value="Genomic_DNA"/>
</dbReference>
<dbReference type="AlphaFoldDB" id="A0A0L6CGZ5"/>
<name>A0A0L6CGZ5_9MICO</name>
<dbReference type="GO" id="GO:0004029">
    <property type="term" value="F:aldehyde dehydrogenase (NAD+) activity"/>
    <property type="evidence" value="ECO:0007669"/>
    <property type="project" value="TreeGrafter"/>
</dbReference>
<dbReference type="STRING" id="1631356.VV01_07845"/>
<dbReference type="RefSeq" id="WP_050669399.1">
    <property type="nucleotide sequence ID" value="NZ_LAIR01000002.1"/>
</dbReference>
<dbReference type="Gene3D" id="3.40.50.720">
    <property type="entry name" value="NAD(P)-binding Rossmann-like Domain"/>
    <property type="match status" value="1"/>
</dbReference>
<dbReference type="PANTHER" id="PTHR48079:SF6">
    <property type="entry name" value="NAD(P)-BINDING DOMAIN-CONTAINING PROTEIN-RELATED"/>
    <property type="match status" value="1"/>
</dbReference>
<evidence type="ECO:0000313" key="3">
    <source>
        <dbReference type="EMBL" id="KNX37077.1"/>
    </source>
</evidence>
<proteinExistence type="predicted"/>
<dbReference type="InterPro" id="IPR001509">
    <property type="entry name" value="Epimerase_deHydtase"/>
</dbReference>